<feature type="domain" description="MrpA C-terminal/MbhD" evidence="17">
    <location>
        <begin position="637"/>
        <end position="702"/>
    </location>
</feature>
<evidence type="ECO:0000256" key="13">
    <source>
        <dbReference type="RuleBase" id="RU000320"/>
    </source>
</evidence>
<dbReference type="InterPro" id="IPR025383">
    <property type="entry name" value="MrpA_C/MbhD"/>
</dbReference>
<keyword evidence="5" id="KW-1003">Cell membrane</keyword>
<evidence type="ECO:0000259" key="17">
    <source>
        <dbReference type="Pfam" id="PF13244"/>
    </source>
</evidence>
<keyword evidence="3" id="KW-0813">Transport</keyword>
<dbReference type="InterPro" id="IPR046806">
    <property type="entry name" value="MrpA_C/MbhE"/>
</dbReference>
<feature type="transmembrane region" description="Helical" evidence="14">
    <location>
        <begin position="774"/>
        <end position="795"/>
    </location>
</feature>
<evidence type="ECO:0000256" key="7">
    <source>
        <dbReference type="ARBA" id="ARBA00022781"/>
    </source>
</evidence>
<keyword evidence="20" id="KW-1185">Reference proteome</keyword>
<dbReference type="OrthoDB" id="9807568at2"/>
<feature type="domain" description="NADH-Ubiquinone oxidoreductase (complex I) chain 5 N-terminal" evidence="16">
    <location>
        <begin position="64"/>
        <end position="112"/>
    </location>
</feature>
<dbReference type="Proteomes" id="UP000219252">
    <property type="component" value="Unassembled WGS sequence"/>
</dbReference>
<feature type="transmembrane region" description="Helical" evidence="14">
    <location>
        <begin position="207"/>
        <end position="232"/>
    </location>
</feature>
<feature type="transmembrane region" description="Helical" evidence="14">
    <location>
        <begin position="244"/>
        <end position="260"/>
    </location>
</feature>
<dbReference type="InterPro" id="IPR001516">
    <property type="entry name" value="Proton_antipo_N"/>
</dbReference>
<dbReference type="GO" id="GO:0015297">
    <property type="term" value="F:antiporter activity"/>
    <property type="evidence" value="ECO:0007669"/>
    <property type="project" value="UniProtKB-KW"/>
</dbReference>
<evidence type="ECO:0000256" key="6">
    <source>
        <dbReference type="ARBA" id="ARBA00022692"/>
    </source>
</evidence>
<evidence type="ECO:0000256" key="2">
    <source>
        <dbReference type="ARBA" id="ARBA00008483"/>
    </source>
</evidence>
<evidence type="ECO:0000256" key="4">
    <source>
        <dbReference type="ARBA" id="ARBA00022449"/>
    </source>
</evidence>
<feature type="transmembrane region" description="Helical" evidence="14">
    <location>
        <begin position="71"/>
        <end position="99"/>
    </location>
</feature>
<feature type="transmembrane region" description="Helical" evidence="14">
    <location>
        <begin position="656"/>
        <end position="673"/>
    </location>
</feature>
<dbReference type="Pfam" id="PF13244">
    <property type="entry name" value="MbhD"/>
    <property type="match status" value="1"/>
</dbReference>
<evidence type="ECO:0000259" key="16">
    <source>
        <dbReference type="Pfam" id="PF00662"/>
    </source>
</evidence>
<feature type="transmembrane region" description="Helical" evidence="14">
    <location>
        <begin position="31"/>
        <end position="51"/>
    </location>
</feature>
<evidence type="ECO:0000256" key="8">
    <source>
        <dbReference type="ARBA" id="ARBA00022989"/>
    </source>
</evidence>
<feature type="domain" description="MrpA C-terminal/MbhE" evidence="18">
    <location>
        <begin position="717"/>
        <end position="792"/>
    </location>
</feature>
<keyword evidence="8 14" id="KW-1133">Transmembrane helix</keyword>
<comment type="similarity">
    <text evidence="2">Belongs to the CPA3 antiporters (TC 2.A.63) subunit A family.</text>
</comment>
<dbReference type="NCBIfam" id="TIGR00940">
    <property type="entry name" value="2a6301s01"/>
    <property type="match status" value="1"/>
</dbReference>
<keyword evidence="4" id="KW-0050">Antiport</keyword>
<evidence type="ECO:0000256" key="5">
    <source>
        <dbReference type="ARBA" id="ARBA00022475"/>
    </source>
</evidence>
<feature type="transmembrane region" description="Helical" evidence="14">
    <location>
        <begin position="472"/>
        <end position="491"/>
    </location>
</feature>
<dbReference type="PANTHER" id="PTHR43373:SF1">
    <property type="entry name" value="NA(+)_H(+) ANTIPORTER SUBUNIT A"/>
    <property type="match status" value="1"/>
</dbReference>
<feature type="transmembrane region" description="Helical" evidence="14">
    <location>
        <begin position="165"/>
        <end position="187"/>
    </location>
</feature>
<gene>
    <name evidence="19" type="ORF">SAMN05877842_109128</name>
</gene>
<dbReference type="EMBL" id="OBQC01000009">
    <property type="protein sequence ID" value="SOC41205.1"/>
    <property type="molecule type" value="Genomic_DNA"/>
</dbReference>
<keyword evidence="10" id="KW-0406">Ion transport</keyword>
<feature type="transmembrane region" description="Helical" evidence="14">
    <location>
        <begin position="335"/>
        <end position="361"/>
    </location>
</feature>
<feature type="domain" description="NADH:quinone oxidoreductase/Mrp antiporter transmembrane" evidence="15">
    <location>
        <begin position="128"/>
        <end position="422"/>
    </location>
</feature>
<dbReference type="PANTHER" id="PTHR43373">
    <property type="entry name" value="NA(+)/H(+) ANTIPORTER SUBUNIT"/>
    <property type="match status" value="1"/>
</dbReference>
<feature type="transmembrane region" description="Helical" evidence="14">
    <location>
        <begin position="134"/>
        <end position="153"/>
    </location>
</feature>
<evidence type="ECO:0000259" key="15">
    <source>
        <dbReference type="Pfam" id="PF00361"/>
    </source>
</evidence>
<feature type="transmembrane region" description="Helical" evidence="14">
    <location>
        <begin position="630"/>
        <end position="649"/>
    </location>
</feature>
<dbReference type="RefSeq" id="WP_097150037.1">
    <property type="nucleotide sequence ID" value="NZ_OBQC01000009.1"/>
</dbReference>
<keyword evidence="6 13" id="KW-0812">Transmembrane</keyword>
<feature type="transmembrane region" description="Helical" evidence="14">
    <location>
        <begin position="299"/>
        <end position="323"/>
    </location>
</feature>
<proteinExistence type="inferred from homology"/>
<keyword evidence="12" id="KW-0739">Sodium transport</keyword>
<dbReference type="GO" id="GO:0006814">
    <property type="term" value="P:sodium ion transport"/>
    <property type="evidence" value="ECO:0007669"/>
    <property type="project" value="UniProtKB-KW"/>
</dbReference>
<dbReference type="AlphaFoldDB" id="A0A285UH17"/>
<evidence type="ECO:0000256" key="12">
    <source>
        <dbReference type="ARBA" id="ARBA00023201"/>
    </source>
</evidence>
<dbReference type="NCBIfam" id="NF009285">
    <property type="entry name" value="PRK12645.1"/>
    <property type="match status" value="1"/>
</dbReference>
<protein>
    <submittedName>
        <fullName evidence="19">Multisubunit sodium/proton antiporter MrpA subunit</fullName>
    </submittedName>
</protein>
<dbReference type="PRINTS" id="PR01435">
    <property type="entry name" value="NPOXDRDTASE5"/>
</dbReference>
<feature type="transmembrane region" description="Helical" evidence="14">
    <location>
        <begin position="111"/>
        <end position="128"/>
    </location>
</feature>
<feature type="transmembrane region" description="Helical" evidence="14">
    <location>
        <begin position="532"/>
        <end position="549"/>
    </location>
</feature>
<dbReference type="InterPro" id="IPR001750">
    <property type="entry name" value="ND/Mrp_TM"/>
</dbReference>
<evidence type="ECO:0000256" key="3">
    <source>
        <dbReference type="ARBA" id="ARBA00022448"/>
    </source>
</evidence>
<feature type="transmembrane region" description="Helical" evidence="14">
    <location>
        <begin position="430"/>
        <end position="451"/>
    </location>
</feature>
<dbReference type="PRINTS" id="PR01434">
    <property type="entry name" value="NADHDHGNASE5"/>
</dbReference>
<organism evidence="19 20">
    <name type="scientific">Ureibacillus acetophenoni</name>
    <dbReference type="NCBI Taxonomy" id="614649"/>
    <lineage>
        <taxon>Bacteria</taxon>
        <taxon>Bacillati</taxon>
        <taxon>Bacillota</taxon>
        <taxon>Bacilli</taxon>
        <taxon>Bacillales</taxon>
        <taxon>Caryophanaceae</taxon>
        <taxon>Ureibacillus</taxon>
    </lineage>
</organism>
<reference evidence="20" key="1">
    <citation type="submission" date="2017-08" db="EMBL/GenBank/DDBJ databases">
        <authorList>
            <person name="Varghese N."/>
            <person name="Submissions S."/>
        </authorList>
    </citation>
    <scope>NUCLEOTIDE SEQUENCE [LARGE SCALE GENOMIC DNA]</scope>
    <source>
        <strain evidence="20">JC23</strain>
    </source>
</reference>
<keyword evidence="7" id="KW-0375">Hydrogen ion transport</keyword>
<accession>A0A285UH17</accession>
<feature type="transmembrane region" description="Helical" evidence="14">
    <location>
        <begin position="679"/>
        <end position="700"/>
    </location>
</feature>
<comment type="subcellular location">
    <subcellularLocation>
        <location evidence="1">Cell membrane</location>
        <topology evidence="1">Multi-pass membrane protein</topology>
    </subcellularLocation>
    <subcellularLocation>
        <location evidence="13">Membrane</location>
        <topology evidence="13">Multi-pass membrane protein</topology>
    </subcellularLocation>
</comment>
<feature type="transmembrane region" description="Helical" evidence="14">
    <location>
        <begin position="272"/>
        <end position="292"/>
    </location>
</feature>
<feature type="transmembrane region" description="Helical" evidence="14">
    <location>
        <begin position="373"/>
        <end position="395"/>
    </location>
</feature>
<evidence type="ECO:0000256" key="14">
    <source>
        <dbReference type="SAM" id="Phobius"/>
    </source>
</evidence>
<evidence type="ECO:0000256" key="1">
    <source>
        <dbReference type="ARBA" id="ARBA00004651"/>
    </source>
</evidence>
<name>A0A285UH17_9BACL</name>
<sequence>MLQILCLFIPIIAAFFMPFFFKKIRNVHTGWFVLLVPLFLVIYYTTFIPVISKGETIIEQLNWIPSLGISFVSYIDGLSLLFSLLISGIGALVVLYSIFYLNRKKEQLHNFYIYLLIFMSAMLGVVQSDNMITLYLFWELTSISSFLLIGYWFNRDKSRFGALKSMMITVAGGMLMLGGFVLLSLMGGTFSIRALIEQAPQLATNDLFIIALILILLGAFTKSAQFPFYIWLPDAMEAPTPVSAYLHSATMVKAGIYLVARFTPVFALSEAWIWLVAGIGLLTLFWGSFFALKQTDLKGILAFSTVSQLGLIMSLLGVSAIAYHVDGAEDTVFKYAAFAAIFHLINHATFKGSLFMIAGIVDHETGTRDIRKLGGLMSLMPVSFTVALIGSFSMAGLPPFNGFLSKEMFLTAMLSVTEFDLFNFSTWAPLFPIVAWIASVFTFIYSFYFVFKTFTGKLNVDQLPTKPHEAPIGMLISPVILAGLVVTIFFIPNIVTDTFVKPAVVAIQPFLYTSPNDVNIHVSAWHGPTPELFMTIGIVIVGLLLFLTLSKWQKLYSILPERFTLNRLYDITINELLGSWMTRFSKLYMTGSIRKYLGYMFTAIPLIVIGTLIVKNAFSVTFEGSSPIHLYAVILIVVLVIGTLTTVFARSRITSIIALGSVGYTVSLFFVIFNAPDLALTQLVIETISVALFLMAFYHLPKFSKVEERTRFKFGRAFISIAVGVMVTLVALSSHSQKFIESISNYYKETVYTEAGGGNIVNVILVDYRGFDTLFEIAVLAIAGISIFAMIKLRLSRKEKNYESK</sequence>
<keyword evidence="11 14" id="KW-0472">Membrane</keyword>
<dbReference type="Pfam" id="PF00662">
    <property type="entry name" value="Proton_antipo_N"/>
    <property type="match status" value="1"/>
</dbReference>
<evidence type="ECO:0000313" key="20">
    <source>
        <dbReference type="Proteomes" id="UP000219252"/>
    </source>
</evidence>
<dbReference type="Pfam" id="PF20501">
    <property type="entry name" value="MbhE"/>
    <property type="match status" value="1"/>
</dbReference>
<dbReference type="InterPro" id="IPR050616">
    <property type="entry name" value="CPA3_Na-H_Antiporter_A"/>
</dbReference>
<evidence type="ECO:0000256" key="11">
    <source>
        <dbReference type="ARBA" id="ARBA00023136"/>
    </source>
</evidence>
<dbReference type="Pfam" id="PF00361">
    <property type="entry name" value="Proton_antipo_M"/>
    <property type="match status" value="1"/>
</dbReference>
<feature type="transmembrane region" description="Helical" evidence="14">
    <location>
        <begin position="6"/>
        <end position="24"/>
    </location>
</feature>
<evidence type="ECO:0000256" key="10">
    <source>
        <dbReference type="ARBA" id="ARBA00023065"/>
    </source>
</evidence>
<evidence type="ECO:0000259" key="18">
    <source>
        <dbReference type="Pfam" id="PF20501"/>
    </source>
</evidence>
<keyword evidence="9" id="KW-0915">Sodium</keyword>
<dbReference type="InterPro" id="IPR005663">
    <property type="entry name" value="MrpA/MnhA1/PhaAB"/>
</dbReference>
<evidence type="ECO:0000313" key="19">
    <source>
        <dbReference type="EMBL" id="SOC41205.1"/>
    </source>
</evidence>
<feature type="transmembrane region" description="Helical" evidence="14">
    <location>
        <begin position="712"/>
        <end position="732"/>
    </location>
</feature>
<feature type="transmembrane region" description="Helical" evidence="14">
    <location>
        <begin position="596"/>
        <end position="618"/>
    </location>
</feature>
<dbReference type="GO" id="GO:1902600">
    <property type="term" value="P:proton transmembrane transport"/>
    <property type="evidence" value="ECO:0007669"/>
    <property type="project" value="UniProtKB-KW"/>
</dbReference>
<evidence type="ECO:0000256" key="9">
    <source>
        <dbReference type="ARBA" id="ARBA00023053"/>
    </source>
</evidence>
<dbReference type="GO" id="GO:0005886">
    <property type="term" value="C:plasma membrane"/>
    <property type="evidence" value="ECO:0007669"/>
    <property type="project" value="UniProtKB-SubCell"/>
</dbReference>